<feature type="region of interest" description="Disordered" evidence="1">
    <location>
        <begin position="22"/>
        <end position="52"/>
    </location>
</feature>
<evidence type="ECO:0000256" key="2">
    <source>
        <dbReference type="SAM" id="SignalP"/>
    </source>
</evidence>
<dbReference type="CDD" id="cd12797">
    <property type="entry name" value="M23_peptidase"/>
    <property type="match status" value="1"/>
</dbReference>
<sequence>MKRAAPAALVLLLAGCVSAPQDAPAPRAAPRAPPTVTAPAPTPPPPAPLPPPRFEVSGTASQGGLMLGTAPEGTVELLKDGTPVALAADRRFVIAFDRDAGPASVLTARLSDGRTATHQISVAPRAWRIERLDRVAKVPVPSADFQRRRPAELVQIEAARGRNQAAEGWRQRIIWPVTGRVSGLFGAQRIYRGEPGSYHSGVDVARPTGTPVVAPADGVVVLAADTPFTLEGNLLIIDHGMGLNSAFLHLSRIDVPVGSRVRQGQMVGAIGATGRASGPHLHWAMKWQDARIDPLLIAGPMPGPGAD</sequence>
<gene>
    <name evidence="4" type="primary">mepM_3</name>
    <name evidence="4" type="ORF">SPMU_24990</name>
</gene>
<dbReference type="PROSITE" id="PS51257">
    <property type="entry name" value="PROKAR_LIPOPROTEIN"/>
    <property type="match status" value="1"/>
</dbReference>
<feature type="compositionally biased region" description="Low complexity" evidence="1">
    <location>
        <begin position="22"/>
        <end position="39"/>
    </location>
</feature>
<dbReference type="SUPFAM" id="SSF51261">
    <property type="entry name" value="Duplicated hybrid motif"/>
    <property type="match status" value="1"/>
</dbReference>
<evidence type="ECO:0000313" key="5">
    <source>
        <dbReference type="Proteomes" id="UP000197783"/>
    </source>
</evidence>
<reference evidence="4 5" key="1">
    <citation type="submission" date="2017-03" db="EMBL/GenBank/DDBJ databases">
        <title>Genome sequence of Sphingomonas mucosissima DSM 17494.</title>
        <authorList>
            <person name="Poehlein A."/>
            <person name="Wuebbeler J.H."/>
            <person name="Steinbuechel A."/>
            <person name="Daniel R."/>
        </authorList>
    </citation>
    <scope>NUCLEOTIDE SEQUENCE [LARGE SCALE GENOMIC DNA]</scope>
    <source>
        <strain evidence="4 5">DSM 17494</strain>
    </source>
</reference>
<dbReference type="FunFam" id="2.70.70.10:FF:000019">
    <property type="entry name" value="M23 family peptidase"/>
    <property type="match status" value="1"/>
</dbReference>
<dbReference type="GO" id="GO:0004222">
    <property type="term" value="F:metalloendopeptidase activity"/>
    <property type="evidence" value="ECO:0007669"/>
    <property type="project" value="TreeGrafter"/>
</dbReference>
<dbReference type="EMBL" id="NBBJ01000004">
    <property type="protein sequence ID" value="OWK28973.1"/>
    <property type="molecule type" value="Genomic_DNA"/>
</dbReference>
<dbReference type="PANTHER" id="PTHR21666:SF285">
    <property type="entry name" value="M23 FAMILY METALLOPEPTIDASE"/>
    <property type="match status" value="1"/>
</dbReference>
<evidence type="ECO:0000256" key="1">
    <source>
        <dbReference type="SAM" id="MobiDB-lite"/>
    </source>
</evidence>
<keyword evidence="4" id="KW-0378">Hydrolase</keyword>
<comment type="caution">
    <text evidence="4">The sequence shown here is derived from an EMBL/GenBank/DDBJ whole genome shotgun (WGS) entry which is preliminary data.</text>
</comment>
<dbReference type="RefSeq" id="WP_088334198.1">
    <property type="nucleotide sequence ID" value="NZ_NBBJ01000004.1"/>
</dbReference>
<dbReference type="OrthoDB" id="9815245at2"/>
<dbReference type="Pfam" id="PF01551">
    <property type="entry name" value="Peptidase_M23"/>
    <property type="match status" value="1"/>
</dbReference>
<dbReference type="Proteomes" id="UP000197783">
    <property type="component" value="Unassembled WGS sequence"/>
</dbReference>
<feature type="signal peptide" evidence="2">
    <location>
        <begin position="1"/>
        <end position="19"/>
    </location>
</feature>
<dbReference type="InterPro" id="IPR050570">
    <property type="entry name" value="Cell_wall_metabolism_enzyme"/>
</dbReference>
<dbReference type="InterPro" id="IPR016047">
    <property type="entry name" value="M23ase_b-sheet_dom"/>
</dbReference>
<dbReference type="InterPro" id="IPR011055">
    <property type="entry name" value="Dup_hybrid_motif"/>
</dbReference>
<feature type="chain" id="PRO_5013123016" evidence="2">
    <location>
        <begin position="20"/>
        <end position="307"/>
    </location>
</feature>
<evidence type="ECO:0000313" key="4">
    <source>
        <dbReference type="EMBL" id="OWK28973.1"/>
    </source>
</evidence>
<name>A0A245ZGW5_9SPHN</name>
<evidence type="ECO:0000259" key="3">
    <source>
        <dbReference type="Pfam" id="PF01551"/>
    </source>
</evidence>
<feature type="compositionally biased region" description="Pro residues" evidence="1">
    <location>
        <begin position="40"/>
        <end position="52"/>
    </location>
</feature>
<keyword evidence="2" id="KW-0732">Signal</keyword>
<accession>A0A245ZGW5</accession>
<dbReference type="AlphaFoldDB" id="A0A245ZGW5"/>
<dbReference type="Gene3D" id="2.70.70.10">
    <property type="entry name" value="Glucose Permease (Domain IIA)"/>
    <property type="match status" value="1"/>
</dbReference>
<dbReference type="EC" id="3.4.24.-" evidence="4"/>
<dbReference type="PANTHER" id="PTHR21666">
    <property type="entry name" value="PEPTIDASE-RELATED"/>
    <property type="match status" value="1"/>
</dbReference>
<protein>
    <submittedName>
        <fullName evidence="4">Murein DD-endopeptidase MepM</fullName>
        <ecNumber evidence="4">3.4.24.-</ecNumber>
    </submittedName>
</protein>
<feature type="domain" description="M23ase beta-sheet core" evidence="3">
    <location>
        <begin position="198"/>
        <end position="294"/>
    </location>
</feature>
<organism evidence="4 5">
    <name type="scientific">Sphingomonas mucosissima</name>
    <dbReference type="NCBI Taxonomy" id="370959"/>
    <lineage>
        <taxon>Bacteria</taxon>
        <taxon>Pseudomonadati</taxon>
        <taxon>Pseudomonadota</taxon>
        <taxon>Alphaproteobacteria</taxon>
        <taxon>Sphingomonadales</taxon>
        <taxon>Sphingomonadaceae</taxon>
        <taxon>Sphingomonas</taxon>
    </lineage>
</organism>
<proteinExistence type="predicted"/>
<keyword evidence="5" id="KW-1185">Reference proteome</keyword>